<feature type="signal peptide" evidence="2">
    <location>
        <begin position="1"/>
        <end position="29"/>
    </location>
</feature>
<evidence type="ECO:0000259" key="3">
    <source>
        <dbReference type="Pfam" id="PF00144"/>
    </source>
</evidence>
<dbReference type="InterPro" id="IPR001466">
    <property type="entry name" value="Beta-lactam-related"/>
</dbReference>
<dbReference type="Gene3D" id="3.40.710.10">
    <property type="entry name" value="DD-peptidase/beta-lactamase superfamily"/>
    <property type="match status" value="1"/>
</dbReference>
<dbReference type="Proteomes" id="UP001500831">
    <property type="component" value="Unassembled WGS sequence"/>
</dbReference>
<gene>
    <name evidence="5" type="ORF">GCM10010517_01380</name>
</gene>
<evidence type="ECO:0000256" key="1">
    <source>
        <dbReference type="SAM" id="MobiDB-lite"/>
    </source>
</evidence>
<dbReference type="InterPro" id="IPR021860">
    <property type="entry name" value="Peptidase_S12_Pab87-rel_C"/>
</dbReference>
<feature type="chain" id="PRO_5045747392" evidence="2">
    <location>
        <begin position="30"/>
        <end position="627"/>
    </location>
</feature>
<feature type="compositionally biased region" description="Polar residues" evidence="1">
    <location>
        <begin position="69"/>
        <end position="83"/>
    </location>
</feature>
<protein>
    <submittedName>
        <fullName evidence="5">Serine hydrolase</fullName>
    </submittedName>
</protein>
<keyword evidence="6" id="KW-1185">Reference proteome</keyword>
<keyword evidence="5" id="KW-0378">Hydrolase</keyword>
<evidence type="ECO:0000313" key="5">
    <source>
        <dbReference type="EMBL" id="GAA2845057.1"/>
    </source>
</evidence>
<dbReference type="PANTHER" id="PTHR46825">
    <property type="entry name" value="D-ALANYL-D-ALANINE-CARBOXYPEPTIDASE/ENDOPEPTIDASE AMPH"/>
    <property type="match status" value="1"/>
</dbReference>
<dbReference type="InterPro" id="IPR012338">
    <property type="entry name" value="Beta-lactam/transpept-like"/>
</dbReference>
<comment type="caution">
    <text evidence="5">The sequence shown here is derived from an EMBL/GenBank/DDBJ whole genome shotgun (WGS) entry which is preliminary data.</text>
</comment>
<sequence length="627" mass="65354">MGARRRKGRGARGVTAVLVPGMLVSGALASCGVAAPRQIGVPDLRQAAVTGSGEAAVTGSGEAAVTGSGEDTATGSGEDTATGSRRVRATGSGQGRVTDPRRVGVPVPGRATLTAGPAPAPTPTGAGATPSLAPAPPAQAPPSLTRSAVDDAVAGLGGLVRDTMARTGIPGMAVAVVHRDRDVYLKGFGVRRVGAPDPVGPDTVFQLASVSKPLASTVVAGAVGRKAVSWDDPVVKHDPGFALKDPWVTRHVTLADLFSHRSGLPDHAGDLLEDLGYDRRYILGRLREEPLAPFRAHYAYTNFGLTEAAVAVAKARGTSWEALSSEVLYEPLGMTSTSSRFADYARAPDRAFTHVRVGGRWEPGHVRDPQAQSPAGGASSTVRDMTRWMRLQMRNGRFGGKQLIDAAALERTHVPHIVSGPPRAPAGEPAFYGLGWNVGYDDRGRLRLNHSGAFELGAATTVTLLPTEGLGIVVLTNAAPVGAPEAVAASFFDLAENGRVTVDWLGLFGGLFARMDEADRPKADYSRPPAGAAPARSDAAYAGTYANDYYGPLTIGAVNGTLVMRLGPRGERFPLRHYDGDIFSYRTAGENAVGLSGVTFTVGPEGTATRVRLENLDPTGLGVFTRR</sequence>
<dbReference type="PROSITE" id="PS51257">
    <property type="entry name" value="PROKAR_LIPOPROTEIN"/>
    <property type="match status" value="1"/>
</dbReference>
<feature type="compositionally biased region" description="Low complexity" evidence="1">
    <location>
        <begin position="111"/>
        <end position="132"/>
    </location>
</feature>
<feature type="domain" description="Peptidase S12 Pab87-related C-terminal" evidence="4">
    <location>
        <begin position="528"/>
        <end position="617"/>
    </location>
</feature>
<evidence type="ECO:0000313" key="6">
    <source>
        <dbReference type="Proteomes" id="UP001500831"/>
    </source>
</evidence>
<feature type="region of interest" description="Disordered" evidence="1">
    <location>
        <begin position="361"/>
        <end position="381"/>
    </location>
</feature>
<dbReference type="GO" id="GO:0016787">
    <property type="term" value="F:hydrolase activity"/>
    <property type="evidence" value="ECO:0007669"/>
    <property type="project" value="UniProtKB-KW"/>
</dbReference>
<dbReference type="Pfam" id="PF00144">
    <property type="entry name" value="Beta-lactamase"/>
    <property type="match status" value="1"/>
</dbReference>
<evidence type="ECO:0000256" key="2">
    <source>
        <dbReference type="SAM" id="SignalP"/>
    </source>
</evidence>
<name>A0ABN3VQC0_9ACTN</name>
<feature type="domain" description="Beta-lactamase-related" evidence="3">
    <location>
        <begin position="159"/>
        <end position="485"/>
    </location>
</feature>
<dbReference type="PANTHER" id="PTHR46825:SF15">
    <property type="entry name" value="BETA-LACTAMASE-RELATED DOMAIN-CONTAINING PROTEIN"/>
    <property type="match status" value="1"/>
</dbReference>
<feature type="compositionally biased region" description="Polar residues" evidence="1">
    <location>
        <begin position="370"/>
        <end position="381"/>
    </location>
</feature>
<dbReference type="EMBL" id="BAAAVI010000001">
    <property type="protein sequence ID" value="GAA2845057.1"/>
    <property type="molecule type" value="Genomic_DNA"/>
</dbReference>
<dbReference type="Pfam" id="PF11954">
    <property type="entry name" value="DUF3471"/>
    <property type="match status" value="1"/>
</dbReference>
<reference evidence="5 6" key="1">
    <citation type="journal article" date="2019" name="Int. J. Syst. Evol. Microbiol.">
        <title>The Global Catalogue of Microorganisms (GCM) 10K type strain sequencing project: providing services to taxonomists for standard genome sequencing and annotation.</title>
        <authorList>
            <consortium name="The Broad Institute Genomics Platform"/>
            <consortium name="The Broad Institute Genome Sequencing Center for Infectious Disease"/>
            <person name="Wu L."/>
            <person name="Ma J."/>
        </authorList>
    </citation>
    <scope>NUCLEOTIDE SEQUENCE [LARGE SCALE GENOMIC DNA]</scope>
    <source>
        <strain evidence="5 6">JCM 6242</strain>
    </source>
</reference>
<proteinExistence type="predicted"/>
<feature type="region of interest" description="Disordered" evidence="1">
    <location>
        <begin position="52"/>
        <end position="144"/>
    </location>
</feature>
<dbReference type="InterPro" id="IPR050491">
    <property type="entry name" value="AmpC-like"/>
</dbReference>
<keyword evidence="2" id="KW-0732">Signal</keyword>
<dbReference type="SUPFAM" id="SSF56601">
    <property type="entry name" value="beta-lactamase/transpeptidase-like"/>
    <property type="match status" value="1"/>
</dbReference>
<organism evidence="5 6">
    <name type="scientific">Streptosporangium fragile</name>
    <dbReference type="NCBI Taxonomy" id="46186"/>
    <lineage>
        <taxon>Bacteria</taxon>
        <taxon>Bacillati</taxon>
        <taxon>Actinomycetota</taxon>
        <taxon>Actinomycetes</taxon>
        <taxon>Streptosporangiales</taxon>
        <taxon>Streptosporangiaceae</taxon>
        <taxon>Streptosporangium</taxon>
    </lineage>
</organism>
<accession>A0ABN3VQC0</accession>
<dbReference type="Gene3D" id="2.40.128.600">
    <property type="match status" value="1"/>
</dbReference>
<evidence type="ECO:0000259" key="4">
    <source>
        <dbReference type="Pfam" id="PF11954"/>
    </source>
</evidence>